<reference evidence="1 2" key="1">
    <citation type="submission" date="2024-02" db="EMBL/GenBank/DDBJ databases">
        <title>The whole genome sequence of five bacterial samples isolated from Abu Dhabi Sabkha-shore region.</title>
        <authorList>
            <person name="Sudalaimuthuasari N."/>
            <person name="Sarfraz B."/>
            <person name="Tuyisabe J.D."/>
            <person name="Mugisha Ntwali L.D.M."/>
            <person name="Ali A.I.A.A."/>
            <person name="Almansoori S.Z.A."/>
            <person name="Alajami H.S.A."/>
            <person name="Almeqbaali A.A.S."/>
            <person name="Kundu B."/>
            <person name="Saeed E.E."/>
            <person name="Sukumarinath V."/>
            <person name="Mishra A.K."/>
            <person name="Hazzouri K.M."/>
            <person name="Almaskari R."/>
            <person name="Sharma A.K."/>
            <person name="Amiri K.M.A."/>
        </authorList>
    </citation>
    <scope>NUCLEOTIDE SEQUENCE [LARGE SCALE GENOMIC DNA]</scope>
    <source>
        <strain evidence="2">kcgeb_sd</strain>
    </source>
</reference>
<gene>
    <name evidence="1" type="ORF">V5F89_11905</name>
</gene>
<name>A0ABZ2D6J1_9SPHN</name>
<protein>
    <submittedName>
        <fullName evidence="1">Antitoxin</fullName>
    </submittedName>
</protein>
<evidence type="ECO:0000313" key="2">
    <source>
        <dbReference type="Proteomes" id="UP001335183"/>
    </source>
</evidence>
<organism evidence="1 2">
    <name type="scientific">Pelagerythrobacter marensis</name>
    <dbReference type="NCBI Taxonomy" id="543877"/>
    <lineage>
        <taxon>Bacteria</taxon>
        <taxon>Pseudomonadati</taxon>
        <taxon>Pseudomonadota</taxon>
        <taxon>Alphaproteobacteria</taxon>
        <taxon>Sphingomonadales</taxon>
        <taxon>Erythrobacteraceae</taxon>
        <taxon>Pelagerythrobacter</taxon>
    </lineage>
</organism>
<dbReference type="InterPro" id="IPR022789">
    <property type="entry name" value="ParD"/>
</dbReference>
<dbReference type="Pfam" id="PF09386">
    <property type="entry name" value="ParD"/>
    <property type="match status" value="1"/>
</dbReference>
<accession>A0ABZ2D6J1</accession>
<evidence type="ECO:0000313" key="1">
    <source>
        <dbReference type="EMBL" id="WWA46953.1"/>
    </source>
</evidence>
<proteinExistence type="predicted"/>
<dbReference type="Proteomes" id="UP001335183">
    <property type="component" value="Chromosome"/>
</dbReference>
<dbReference type="EMBL" id="CP144918">
    <property type="protein sequence ID" value="WWA46953.1"/>
    <property type="molecule type" value="Genomic_DNA"/>
</dbReference>
<dbReference type="InterPro" id="IPR038296">
    <property type="entry name" value="ParD_sf"/>
</dbReference>
<dbReference type="Gene3D" id="6.10.180.10">
    <property type="entry name" value="Antitoxin ParD"/>
    <property type="match status" value="1"/>
</dbReference>
<keyword evidence="2" id="KW-1185">Reference proteome</keyword>
<dbReference type="RefSeq" id="WP_338445845.1">
    <property type="nucleotide sequence ID" value="NZ_CP144918.1"/>
</dbReference>
<sequence>MNKKTIKQHETDRLGCDAAAEDTAWQELKVVLEHRITEGVADGTSAKNVDAIVDEELSKDSPA</sequence>